<keyword evidence="3" id="KW-0804">Transcription</keyword>
<dbReference type="Gene3D" id="1.10.10.10">
    <property type="entry name" value="Winged helix-like DNA-binding domain superfamily/Winged helix DNA-binding domain"/>
    <property type="match status" value="1"/>
</dbReference>
<protein>
    <submittedName>
        <fullName evidence="5">Putative HTH-type transcriptional regulator YvnA</fullName>
    </submittedName>
</protein>
<keyword evidence="2" id="KW-0238">DNA-binding</keyword>
<dbReference type="SMART" id="SM00347">
    <property type="entry name" value="HTH_MARR"/>
    <property type="match status" value="1"/>
</dbReference>
<sequence length="152" mass="17584">MGPTTHKQKALQAIEHFILQHERKMKNHHVPTQFTHGNKTWTITQLHIASLIKEKPSQSNNTFLAQQLKLSKPAVTKAINTLIEKDMVIAQKKKDNQKSIFYTLTDTGQQLAELHDRMHEIAIERYNQLLDSFSEDDLEVIAKFLNAWSNQL</sequence>
<evidence type="ECO:0000256" key="1">
    <source>
        <dbReference type="ARBA" id="ARBA00023015"/>
    </source>
</evidence>
<dbReference type="PANTHER" id="PTHR35790">
    <property type="entry name" value="HTH-TYPE TRANSCRIPTIONAL REGULATOR PCHR"/>
    <property type="match status" value="1"/>
</dbReference>
<feature type="domain" description="HTH marR-type" evidence="4">
    <location>
        <begin position="11"/>
        <end position="150"/>
    </location>
</feature>
<dbReference type="PANTHER" id="PTHR35790:SF4">
    <property type="entry name" value="HTH-TYPE TRANSCRIPTIONAL REGULATOR PCHR"/>
    <property type="match status" value="1"/>
</dbReference>
<dbReference type="RefSeq" id="WP_188690851.1">
    <property type="nucleotide sequence ID" value="NZ_BMIR01000004.1"/>
</dbReference>
<dbReference type="GO" id="GO:0003677">
    <property type="term" value="F:DNA binding"/>
    <property type="evidence" value="ECO:0007669"/>
    <property type="project" value="UniProtKB-KW"/>
</dbReference>
<accession>A0A8J2VP94</accession>
<comment type="caution">
    <text evidence="5">The sequence shown here is derived from an EMBL/GenBank/DDBJ whole genome shotgun (WGS) entry which is preliminary data.</text>
</comment>
<name>A0A8J2VP94_9BACL</name>
<dbReference type="Pfam" id="PF01047">
    <property type="entry name" value="MarR"/>
    <property type="match status" value="1"/>
</dbReference>
<keyword evidence="1" id="KW-0805">Transcription regulation</keyword>
<evidence type="ECO:0000256" key="3">
    <source>
        <dbReference type="ARBA" id="ARBA00023163"/>
    </source>
</evidence>
<evidence type="ECO:0000259" key="4">
    <source>
        <dbReference type="PROSITE" id="PS50995"/>
    </source>
</evidence>
<dbReference type="InterPro" id="IPR036390">
    <property type="entry name" value="WH_DNA-bd_sf"/>
</dbReference>
<gene>
    <name evidence="5" type="primary">yvnA</name>
    <name evidence="5" type="ORF">GCM10011391_12660</name>
</gene>
<dbReference type="Proteomes" id="UP000628775">
    <property type="component" value="Unassembled WGS sequence"/>
</dbReference>
<dbReference type="PROSITE" id="PS50995">
    <property type="entry name" value="HTH_MARR_2"/>
    <property type="match status" value="1"/>
</dbReference>
<proteinExistence type="predicted"/>
<dbReference type="InterPro" id="IPR000835">
    <property type="entry name" value="HTH_MarR-typ"/>
</dbReference>
<dbReference type="EMBL" id="BMIR01000004">
    <property type="protein sequence ID" value="GGE35399.1"/>
    <property type="molecule type" value="Genomic_DNA"/>
</dbReference>
<keyword evidence="6" id="KW-1185">Reference proteome</keyword>
<organism evidence="5 6">
    <name type="scientific">Pullulanibacillus camelliae</name>
    <dbReference type="NCBI Taxonomy" id="1707096"/>
    <lineage>
        <taxon>Bacteria</taxon>
        <taxon>Bacillati</taxon>
        <taxon>Bacillota</taxon>
        <taxon>Bacilli</taxon>
        <taxon>Bacillales</taxon>
        <taxon>Sporolactobacillaceae</taxon>
        <taxon>Pullulanibacillus</taxon>
    </lineage>
</organism>
<evidence type="ECO:0000313" key="6">
    <source>
        <dbReference type="Proteomes" id="UP000628775"/>
    </source>
</evidence>
<evidence type="ECO:0000256" key="2">
    <source>
        <dbReference type="ARBA" id="ARBA00023125"/>
    </source>
</evidence>
<dbReference type="AlphaFoldDB" id="A0A8J2VP94"/>
<dbReference type="InterPro" id="IPR036388">
    <property type="entry name" value="WH-like_DNA-bd_sf"/>
</dbReference>
<evidence type="ECO:0000313" key="5">
    <source>
        <dbReference type="EMBL" id="GGE35399.1"/>
    </source>
</evidence>
<dbReference type="SUPFAM" id="SSF46785">
    <property type="entry name" value="Winged helix' DNA-binding domain"/>
    <property type="match status" value="1"/>
</dbReference>
<dbReference type="InterPro" id="IPR052067">
    <property type="entry name" value="Metal_resp_HTH_trans_reg"/>
</dbReference>
<dbReference type="GO" id="GO:0003700">
    <property type="term" value="F:DNA-binding transcription factor activity"/>
    <property type="evidence" value="ECO:0007669"/>
    <property type="project" value="InterPro"/>
</dbReference>
<dbReference type="Gene3D" id="6.10.140.1680">
    <property type="match status" value="1"/>
</dbReference>
<reference evidence="5" key="2">
    <citation type="submission" date="2020-09" db="EMBL/GenBank/DDBJ databases">
        <authorList>
            <person name="Sun Q."/>
            <person name="Zhou Y."/>
        </authorList>
    </citation>
    <scope>NUCLEOTIDE SEQUENCE</scope>
    <source>
        <strain evidence="5">CGMCC 1.15371</strain>
    </source>
</reference>
<reference evidence="5" key="1">
    <citation type="journal article" date="2014" name="Int. J. Syst. Evol. Microbiol.">
        <title>Complete genome sequence of Corynebacterium casei LMG S-19264T (=DSM 44701T), isolated from a smear-ripened cheese.</title>
        <authorList>
            <consortium name="US DOE Joint Genome Institute (JGI-PGF)"/>
            <person name="Walter F."/>
            <person name="Albersmeier A."/>
            <person name="Kalinowski J."/>
            <person name="Ruckert C."/>
        </authorList>
    </citation>
    <scope>NUCLEOTIDE SEQUENCE</scope>
    <source>
        <strain evidence="5">CGMCC 1.15371</strain>
    </source>
</reference>